<feature type="compositionally biased region" description="Basic and acidic residues" evidence="1">
    <location>
        <begin position="277"/>
        <end position="297"/>
    </location>
</feature>
<evidence type="ECO:0000313" key="3">
    <source>
        <dbReference type="RefSeq" id="XP_006819691.1"/>
    </source>
</evidence>
<feature type="region of interest" description="Disordered" evidence="1">
    <location>
        <begin position="261"/>
        <end position="311"/>
    </location>
</feature>
<feature type="region of interest" description="Disordered" evidence="1">
    <location>
        <begin position="448"/>
        <end position="470"/>
    </location>
</feature>
<evidence type="ECO:0000313" key="2">
    <source>
        <dbReference type="Proteomes" id="UP000694865"/>
    </source>
</evidence>
<evidence type="ECO:0000256" key="1">
    <source>
        <dbReference type="SAM" id="MobiDB-lite"/>
    </source>
</evidence>
<accession>A0ABM0MI50</accession>
<gene>
    <name evidence="3" type="primary">LOC102803933</name>
</gene>
<dbReference type="GeneID" id="102803933"/>
<dbReference type="Proteomes" id="UP000694865">
    <property type="component" value="Unplaced"/>
</dbReference>
<feature type="compositionally biased region" description="Basic and acidic residues" evidence="1">
    <location>
        <begin position="766"/>
        <end position="778"/>
    </location>
</feature>
<feature type="compositionally biased region" description="Basic and acidic residues" evidence="1">
    <location>
        <begin position="658"/>
        <end position="668"/>
    </location>
</feature>
<feature type="compositionally biased region" description="Polar residues" evidence="1">
    <location>
        <begin position="631"/>
        <end position="640"/>
    </location>
</feature>
<proteinExistence type="predicted"/>
<dbReference type="RefSeq" id="XP_006819691.1">
    <property type="nucleotide sequence ID" value="XM_006819628.1"/>
</dbReference>
<feature type="compositionally biased region" description="Basic and acidic residues" evidence="1">
    <location>
        <begin position="569"/>
        <end position="593"/>
    </location>
</feature>
<feature type="compositionally biased region" description="Polar residues" evidence="1">
    <location>
        <begin position="881"/>
        <end position="892"/>
    </location>
</feature>
<protein>
    <submittedName>
        <fullName evidence="3">Uncharacterized protein LOC102803933</fullName>
    </submittedName>
</protein>
<feature type="region of interest" description="Disordered" evidence="1">
    <location>
        <begin position="521"/>
        <end position="541"/>
    </location>
</feature>
<feature type="region of interest" description="Disordered" evidence="1">
    <location>
        <begin position="622"/>
        <end position="937"/>
    </location>
</feature>
<name>A0ABM0MI50_SACKO</name>
<keyword evidence="2" id="KW-1185">Reference proteome</keyword>
<feature type="compositionally biased region" description="Basic and acidic residues" evidence="1">
    <location>
        <begin position="109"/>
        <end position="118"/>
    </location>
</feature>
<feature type="region of interest" description="Disordered" evidence="1">
    <location>
        <begin position="555"/>
        <end position="610"/>
    </location>
</feature>
<reference evidence="3" key="1">
    <citation type="submission" date="2025-08" db="UniProtKB">
        <authorList>
            <consortium name="RefSeq"/>
        </authorList>
    </citation>
    <scope>IDENTIFICATION</scope>
    <source>
        <tissue evidence="3">Testes</tissue>
    </source>
</reference>
<feature type="compositionally biased region" description="Basic and acidic residues" evidence="1">
    <location>
        <begin position="677"/>
        <end position="695"/>
    </location>
</feature>
<feature type="compositionally biased region" description="Polar residues" evidence="1">
    <location>
        <begin position="905"/>
        <end position="922"/>
    </location>
</feature>
<feature type="compositionally biased region" description="Low complexity" evidence="1">
    <location>
        <begin position="456"/>
        <end position="466"/>
    </location>
</feature>
<feature type="compositionally biased region" description="Basic and acidic residues" evidence="1">
    <location>
        <begin position="724"/>
        <end position="734"/>
    </location>
</feature>
<organism evidence="2 3">
    <name type="scientific">Saccoglossus kowalevskii</name>
    <name type="common">Acorn worm</name>
    <dbReference type="NCBI Taxonomy" id="10224"/>
    <lineage>
        <taxon>Eukaryota</taxon>
        <taxon>Metazoa</taxon>
        <taxon>Hemichordata</taxon>
        <taxon>Enteropneusta</taxon>
        <taxon>Harrimaniidae</taxon>
        <taxon>Saccoglossus</taxon>
    </lineage>
</organism>
<feature type="region of interest" description="Disordered" evidence="1">
    <location>
        <begin position="108"/>
        <end position="131"/>
    </location>
</feature>
<feature type="compositionally biased region" description="Basic and acidic residues" evidence="1">
    <location>
        <begin position="743"/>
        <end position="757"/>
    </location>
</feature>
<sequence>MSSIEEIKSSIQESLNSNMERNISKANLKAGDILNKADDLTNPRYWYQNEYPRQLVQILSRSSTFVGMPRNGVDVERAVFTADEQTLQHLRSLDQLDKELRNKYQSKLVENRQRHGDGAQRQGRRQHRGQLAWQRRHVAENRYDALIGRNNKALGGTIVTVNVLREEKEEPEESGDDFFKLTRETDYRAGEKIGGKNKALPTPEIERYRSIKRQDTNNQINNEDVLDAYNRKPSKKVDSLPSIHKSFLPREKRAYKQVVPTTHAPTDESHSQSFPRIEIDTRRSDDYETSEKKETSTKKAGNKTSGDKMPFPSIEDLMQVRELGKSDAMSMTDNEQKQRHYMDDWIHKLANEKSGSKQGRTRKKKFQDVFQKSFDPTIYKTDTKVHDIEVSKPKHILMKPNNALAPLPRKYPELATNEKPFGGMYFHTLRQKSVYHLKLNEMNVQLKQYKRKQPRSPSVSSTSSHNSDFHYKFNKVENKLDVIENQIGKLYHSNASLQRIVNRDASKSKTESVSNRDDLSIDAIPVSTRPPKIDSSFENNVTDSAKDVAEKVIARKSPGIEEEENGTEAGKDHCHSNEKEESAPEQEKNDSKYKYSKTGIVATENQDINKLNVVTLEMDGEENRAADIARKTQTISSASKPETHATDEDSGSTGSDVAYERISRETRRSVAGSPVKEPMKKFHKLEPFNEKDSLKHKASKMAQGNEDRLRDESCQQSNDFEETDKERFEAKDTDASSAGDSNEVDKDKIISKNKDIDTCSVGVTNEADKHKNDKHNTVDEDDEKPNDETTTAEKEKHEGENEDVIVAEPNKPRSPSINIGEDPVNDSASEKSGNRVVGAENTDNMPNCEDNKKGLTTEINADGASADDDDDDVIVDKTRENGVNISPRNVDSNDGGDTPVVEGADTNTDSKPGNKDSLTQLSKADETINVDNAGGVN</sequence>